<keyword evidence="2" id="KW-0282">Flagellum</keyword>
<dbReference type="InterPro" id="IPR035924">
    <property type="entry name" value="FlaG-like_sf"/>
</dbReference>
<organism evidence="2 3">
    <name type="scientific">Thiorhodococcus fuscus</name>
    <dbReference type="NCBI Taxonomy" id="527200"/>
    <lineage>
        <taxon>Bacteria</taxon>
        <taxon>Pseudomonadati</taxon>
        <taxon>Pseudomonadota</taxon>
        <taxon>Gammaproteobacteria</taxon>
        <taxon>Chromatiales</taxon>
        <taxon>Chromatiaceae</taxon>
        <taxon>Thiorhodococcus</taxon>
    </lineage>
</organism>
<feature type="region of interest" description="Disordered" evidence="1">
    <location>
        <begin position="1"/>
        <end position="26"/>
    </location>
</feature>
<dbReference type="InterPro" id="IPR005186">
    <property type="entry name" value="FlaG"/>
</dbReference>
<keyword evidence="2" id="KW-0966">Cell projection</keyword>
<feature type="compositionally biased region" description="Polar residues" evidence="1">
    <location>
        <begin position="9"/>
        <end position="21"/>
    </location>
</feature>
<evidence type="ECO:0000313" key="2">
    <source>
        <dbReference type="EMBL" id="MFD2111390.1"/>
    </source>
</evidence>
<dbReference type="Pfam" id="PF03646">
    <property type="entry name" value="FlaG"/>
    <property type="match status" value="1"/>
</dbReference>
<dbReference type="Proteomes" id="UP001597337">
    <property type="component" value="Unassembled WGS sequence"/>
</dbReference>
<accession>A0ABW4Y5M5</accession>
<dbReference type="SUPFAM" id="SSF160214">
    <property type="entry name" value="FlaG-like"/>
    <property type="match status" value="1"/>
</dbReference>
<proteinExistence type="predicted"/>
<sequence length="92" mass="10501">MTDAIPNLRSVSSKRGTISSKHTSESDEALWMADYDPVRESMGRFLQDDRHALEFCLNEATGRVLIRVMDGERRSVIRKIGFDQALRLLADF</sequence>
<reference evidence="3" key="1">
    <citation type="journal article" date="2019" name="Int. J. Syst. Evol. Microbiol.">
        <title>The Global Catalogue of Microorganisms (GCM) 10K type strain sequencing project: providing services to taxonomists for standard genome sequencing and annotation.</title>
        <authorList>
            <consortium name="The Broad Institute Genomics Platform"/>
            <consortium name="The Broad Institute Genome Sequencing Center for Infectious Disease"/>
            <person name="Wu L."/>
            <person name="Ma J."/>
        </authorList>
    </citation>
    <scope>NUCLEOTIDE SEQUENCE [LARGE SCALE GENOMIC DNA]</scope>
    <source>
        <strain evidence="3">KACC 12597</strain>
    </source>
</reference>
<dbReference type="Gene3D" id="3.30.160.170">
    <property type="entry name" value="FlaG-like"/>
    <property type="match status" value="1"/>
</dbReference>
<keyword evidence="2" id="KW-0969">Cilium</keyword>
<comment type="caution">
    <text evidence="2">The sequence shown here is derived from an EMBL/GenBank/DDBJ whole genome shotgun (WGS) entry which is preliminary data.</text>
</comment>
<evidence type="ECO:0000313" key="3">
    <source>
        <dbReference type="Proteomes" id="UP001597337"/>
    </source>
</evidence>
<evidence type="ECO:0000256" key="1">
    <source>
        <dbReference type="SAM" id="MobiDB-lite"/>
    </source>
</evidence>
<keyword evidence="3" id="KW-1185">Reference proteome</keyword>
<name>A0ABW4Y5M5_9GAMM</name>
<gene>
    <name evidence="2" type="ORF">ACFSJC_06005</name>
</gene>
<protein>
    <submittedName>
        <fullName evidence="2">Flagellar protein FlaG</fullName>
    </submittedName>
</protein>
<dbReference type="EMBL" id="JBHUHX010000012">
    <property type="protein sequence ID" value="MFD2111390.1"/>
    <property type="molecule type" value="Genomic_DNA"/>
</dbReference>
<dbReference type="RefSeq" id="WP_386024631.1">
    <property type="nucleotide sequence ID" value="NZ_JBHUHX010000012.1"/>
</dbReference>